<reference evidence="2" key="1">
    <citation type="submission" date="2015-11" db="EMBL/GenBank/DDBJ databases">
        <title>De novo transcriptome assembly of four potential Pierce s Disease insect vectors from Arizona vineyards.</title>
        <authorList>
            <person name="Tassone E.E."/>
        </authorList>
    </citation>
    <scope>NUCLEOTIDE SEQUENCE</scope>
</reference>
<dbReference type="GO" id="GO:0071897">
    <property type="term" value="P:DNA biosynthetic process"/>
    <property type="evidence" value="ECO:0007669"/>
    <property type="project" value="UniProtKB-ARBA"/>
</dbReference>
<dbReference type="PANTHER" id="PTHR19446">
    <property type="entry name" value="REVERSE TRANSCRIPTASES"/>
    <property type="match status" value="1"/>
</dbReference>
<organism evidence="2">
    <name type="scientific">Cuerna arida</name>
    <dbReference type="NCBI Taxonomy" id="1464854"/>
    <lineage>
        <taxon>Eukaryota</taxon>
        <taxon>Metazoa</taxon>
        <taxon>Ecdysozoa</taxon>
        <taxon>Arthropoda</taxon>
        <taxon>Hexapoda</taxon>
        <taxon>Insecta</taxon>
        <taxon>Pterygota</taxon>
        <taxon>Neoptera</taxon>
        <taxon>Paraneoptera</taxon>
        <taxon>Hemiptera</taxon>
        <taxon>Auchenorrhyncha</taxon>
        <taxon>Membracoidea</taxon>
        <taxon>Cicadellidae</taxon>
        <taxon>Cicadellinae</taxon>
        <taxon>Proconiini</taxon>
        <taxon>Cuerna</taxon>
    </lineage>
</organism>
<name>A0A1B6GF67_9HEMI</name>
<dbReference type="InterPro" id="IPR043502">
    <property type="entry name" value="DNA/RNA_pol_sf"/>
</dbReference>
<dbReference type="AlphaFoldDB" id="A0A1B6GF67"/>
<dbReference type="InterPro" id="IPR000477">
    <property type="entry name" value="RT_dom"/>
</dbReference>
<dbReference type="SUPFAM" id="SSF56672">
    <property type="entry name" value="DNA/RNA polymerases"/>
    <property type="match status" value="1"/>
</dbReference>
<proteinExistence type="predicted"/>
<evidence type="ECO:0000259" key="1">
    <source>
        <dbReference type="PROSITE" id="PS50878"/>
    </source>
</evidence>
<feature type="domain" description="Reverse transcriptase" evidence="1">
    <location>
        <begin position="81"/>
        <end position="315"/>
    </location>
</feature>
<dbReference type="CDD" id="cd01650">
    <property type="entry name" value="RT_nLTR_like"/>
    <property type="match status" value="1"/>
</dbReference>
<sequence length="315" mass="36279">MNKFFVNIGSELASKITDLEYEKLKTNPNSLYLSEITKLEIENKIKLLKNYKASGSDKIPIKFIKNLVYIISEPLAYIFNLCIETGIFPDKLKIATINPIYKNEGILSDPSNFRPISLLPIIGKIFEKCLYERLYSYLEKYNLLSRKQFGFRVNKNTEEAINLVVSNINQNTLITFLDLKKAFDTVDFKILLYKLEKLGIRGKCLNLFASYLDNRFCNTRIGNKISNLEKITCGVPQGSCLGPLLFLMYINSITDLDLNSKLVLFADDTALIVKGNELYKKTNEDLTKIKYWLQQNKLTLNLQKTEYIDFSKTNC</sequence>
<protein>
    <recommendedName>
        <fullName evidence="1">Reverse transcriptase domain-containing protein</fullName>
    </recommendedName>
</protein>
<dbReference type="PROSITE" id="PS50878">
    <property type="entry name" value="RT_POL"/>
    <property type="match status" value="1"/>
</dbReference>
<dbReference type="EMBL" id="GECZ01008700">
    <property type="protein sequence ID" value="JAS61069.1"/>
    <property type="molecule type" value="Transcribed_RNA"/>
</dbReference>
<evidence type="ECO:0000313" key="2">
    <source>
        <dbReference type="EMBL" id="JAS61069.1"/>
    </source>
</evidence>
<accession>A0A1B6GF67</accession>
<gene>
    <name evidence="2" type="ORF">g.7837</name>
</gene>
<dbReference type="Pfam" id="PF00078">
    <property type="entry name" value="RVT_1"/>
    <property type="match status" value="1"/>
</dbReference>